<evidence type="ECO:0000313" key="1">
    <source>
        <dbReference type="EMBL" id="KAE9344563.1"/>
    </source>
</evidence>
<gene>
    <name evidence="1" type="ORF">PR003_g8398</name>
</gene>
<dbReference type="Proteomes" id="UP000434957">
    <property type="component" value="Unassembled WGS sequence"/>
</dbReference>
<proteinExistence type="predicted"/>
<protein>
    <submittedName>
        <fullName evidence="1">Uncharacterized protein</fullName>
    </submittedName>
</protein>
<name>A0A6A4FJ04_9STRA</name>
<sequence length="65" mass="6954">MQASIALASCVLPALQQKCSHVRTRVVSCAKLATTLKLHEGGKVSVFLCVPKYESCSSPPVSHRT</sequence>
<comment type="caution">
    <text evidence="1">The sequence shown here is derived from an EMBL/GenBank/DDBJ whole genome shotgun (WGS) entry which is preliminary data.</text>
</comment>
<organism evidence="1 2">
    <name type="scientific">Phytophthora rubi</name>
    <dbReference type="NCBI Taxonomy" id="129364"/>
    <lineage>
        <taxon>Eukaryota</taxon>
        <taxon>Sar</taxon>
        <taxon>Stramenopiles</taxon>
        <taxon>Oomycota</taxon>
        <taxon>Peronosporomycetes</taxon>
        <taxon>Peronosporales</taxon>
        <taxon>Peronosporaceae</taxon>
        <taxon>Phytophthora</taxon>
    </lineage>
</organism>
<keyword evidence="2" id="KW-1185">Reference proteome</keyword>
<accession>A0A6A4FJ04</accession>
<evidence type="ECO:0000313" key="2">
    <source>
        <dbReference type="Proteomes" id="UP000434957"/>
    </source>
</evidence>
<dbReference type="AlphaFoldDB" id="A0A6A4FJ04"/>
<dbReference type="EMBL" id="QXFT01000417">
    <property type="protein sequence ID" value="KAE9344563.1"/>
    <property type="molecule type" value="Genomic_DNA"/>
</dbReference>
<reference evidence="1 2" key="1">
    <citation type="submission" date="2018-08" db="EMBL/GenBank/DDBJ databases">
        <title>Genomic investigation of the strawberry pathogen Phytophthora fragariae indicates pathogenicity is determined by transcriptional variation in three key races.</title>
        <authorList>
            <person name="Adams T.M."/>
            <person name="Armitage A.D."/>
            <person name="Sobczyk M.K."/>
            <person name="Bates H.J."/>
            <person name="Dunwell J.M."/>
            <person name="Nellist C.F."/>
            <person name="Harrison R.J."/>
        </authorList>
    </citation>
    <scope>NUCLEOTIDE SEQUENCE [LARGE SCALE GENOMIC DNA]</scope>
    <source>
        <strain evidence="1 2">SCRP333</strain>
    </source>
</reference>